<evidence type="ECO:0008006" key="3">
    <source>
        <dbReference type="Google" id="ProtNLM"/>
    </source>
</evidence>
<dbReference type="Proteomes" id="UP000542813">
    <property type="component" value="Unassembled WGS sequence"/>
</dbReference>
<dbReference type="SUPFAM" id="SSF51445">
    <property type="entry name" value="(Trans)glycosidases"/>
    <property type="match status" value="1"/>
</dbReference>
<name>A0A7W9GWG0_9ACTN</name>
<dbReference type="InterPro" id="IPR029062">
    <property type="entry name" value="Class_I_gatase-like"/>
</dbReference>
<dbReference type="SUPFAM" id="SSF52317">
    <property type="entry name" value="Class I glutamine amidotransferase-like"/>
    <property type="match status" value="1"/>
</dbReference>
<evidence type="ECO:0000313" key="2">
    <source>
        <dbReference type="Proteomes" id="UP000542813"/>
    </source>
</evidence>
<keyword evidence="2" id="KW-1185">Reference proteome</keyword>
<dbReference type="RefSeq" id="WP_221441373.1">
    <property type="nucleotide sequence ID" value="NZ_JACHMM010000001.1"/>
</dbReference>
<comment type="caution">
    <text evidence="1">The sequence shown here is derived from an EMBL/GenBank/DDBJ whole genome shotgun (WGS) entry which is preliminary data.</text>
</comment>
<dbReference type="EMBL" id="JACHMM010000001">
    <property type="protein sequence ID" value="MBB5791041.1"/>
    <property type="molecule type" value="Genomic_DNA"/>
</dbReference>
<dbReference type="AlphaFoldDB" id="A0A7W9GWG0"/>
<dbReference type="Gene3D" id="3.20.20.80">
    <property type="entry name" value="Glycosidases"/>
    <property type="match status" value="1"/>
</dbReference>
<gene>
    <name evidence="1" type="ORF">HD601_005616</name>
</gene>
<organism evidence="1 2">
    <name type="scientific">Jiangella mangrovi</name>
    <dbReference type="NCBI Taxonomy" id="1524084"/>
    <lineage>
        <taxon>Bacteria</taxon>
        <taxon>Bacillati</taxon>
        <taxon>Actinomycetota</taxon>
        <taxon>Actinomycetes</taxon>
        <taxon>Jiangellales</taxon>
        <taxon>Jiangellaceae</taxon>
        <taxon>Jiangella</taxon>
    </lineage>
</organism>
<protein>
    <recommendedName>
        <fullName evidence="3">Tat pathway signal protein</fullName>
    </recommendedName>
</protein>
<dbReference type="InterPro" id="IPR028212">
    <property type="entry name" value="GHL6"/>
</dbReference>
<dbReference type="CDD" id="cd03143">
    <property type="entry name" value="A4_beta-galactosidase_middle_domain"/>
    <property type="match status" value="1"/>
</dbReference>
<dbReference type="Pfam" id="PF14871">
    <property type="entry name" value="GHL6"/>
    <property type="match status" value="1"/>
</dbReference>
<evidence type="ECO:0000313" key="1">
    <source>
        <dbReference type="EMBL" id="MBB5791041.1"/>
    </source>
</evidence>
<sequence length="721" mass="80880">MAISDSDGPWYERTLRWGQTNLTEIDPDRYDHDLWIAQWEKTAVQGVVVNAGGIVAYYPSRFPLHYRAQYLGGRDLFGEIVEAARERGLTVVARMDCNRADQRFYDEHPDWFCVDADGVPYTSTGRYHSCVNSPYYDTYIPQVLTEVIERYRPDGFADNNWSGLPRERICYCRNCAAGFRDAVGEALPANHDWDDPVYRRWIRWNYDRRIEIWDRFNEVTRSVGGPDCLWMGMNSPHVEHQSRRFRDLKRISDRTPYILLDHQYRQHLGFQENAHGGKLIRGLQGWRHVAAENTAMYNFQKPPFRTSAQAEPEARMWMVEGIAGGLHPWWHHIGAHSEDHRQYDIAAPTFTWHRDHEDLLTDRRPVANVGLVWSQDNTDFYGRDDPELRTQLPHFGVVDALVRAGIGYVPIHVSRLESQLDGIDVLVLASVGALSDDHCAAIRRFVQAGGGLVATGESSLYDEDGVRREDFGLADVFGASAKHAHLGAMRHPVTSWEAAPTHTYLHIPVRWDDEATTRHPVLDGFVRTNQLPFGGRVECVEATDAEALLTFVAPFPVVPPETSWQRFPATGVPCLLVRESGGRVAYFPADVDRCFGRGFQPDHAVLLANAVRWAAHGRQPVTISGVGTIDAHLYVRGDGSHVLHLVNLSGSGTWRAPMHEYIPVGPIHVELTAGASPGGAAPRIARLAVSGGEIEVSADGDVLALDVPRIVDHEVVVIPTG</sequence>
<proteinExistence type="predicted"/>
<accession>A0A7W9GWG0</accession>
<dbReference type="Gene3D" id="3.40.50.880">
    <property type="match status" value="1"/>
</dbReference>
<reference evidence="1 2" key="1">
    <citation type="submission" date="2020-08" db="EMBL/GenBank/DDBJ databases">
        <title>Sequencing the genomes of 1000 actinobacteria strains.</title>
        <authorList>
            <person name="Klenk H.-P."/>
        </authorList>
    </citation>
    <scope>NUCLEOTIDE SEQUENCE [LARGE SCALE GENOMIC DNA]</scope>
    <source>
        <strain evidence="1 2">DSM 102122</strain>
    </source>
</reference>
<dbReference type="InterPro" id="IPR017853">
    <property type="entry name" value="GH"/>
</dbReference>